<dbReference type="Proteomes" id="UP000192527">
    <property type="component" value="Chromosome"/>
</dbReference>
<evidence type="ECO:0000313" key="4">
    <source>
        <dbReference type="Proteomes" id="UP000192527"/>
    </source>
</evidence>
<dbReference type="GO" id="GO:0010181">
    <property type="term" value="F:FMN binding"/>
    <property type="evidence" value="ECO:0007669"/>
    <property type="project" value="TreeGrafter"/>
</dbReference>
<dbReference type="Pfam" id="PF03358">
    <property type="entry name" value="FMN_red"/>
    <property type="match status" value="1"/>
</dbReference>
<dbReference type="AlphaFoldDB" id="A0A1W6A0X9"/>
<dbReference type="InterPro" id="IPR050712">
    <property type="entry name" value="NAD(P)H-dep_reductase"/>
</dbReference>
<dbReference type="RefSeq" id="WP_085032142.1">
    <property type="nucleotide sequence ID" value="NZ_CP020772.1"/>
</dbReference>
<dbReference type="OrthoDB" id="9812295at2"/>
<protein>
    <submittedName>
        <fullName evidence="3">NADPH-dependent FMN reductase</fullName>
    </submittedName>
</protein>
<dbReference type="PANTHER" id="PTHR30543:SF21">
    <property type="entry name" value="NAD(P)H-DEPENDENT FMN REDUCTASE LOT6"/>
    <property type="match status" value="1"/>
</dbReference>
<keyword evidence="4" id="KW-1185">Reference proteome</keyword>
<dbReference type="InterPro" id="IPR005025">
    <property type="entry name" value="FMN_Rdtase-like_dom"/>
</dbReference>
<name>A0A1W6A0X9_9BACI</name>
<dbReference type="SUPFAM" id="SSF52218">
    <property type="entry name" value="Flavoproteins"/>
    <property type="match status" value="1"/>
</dbReference>
<dbReference type="Gene3D" id="3.40.50.360">
    <property type="match status" value="1"/>
</dbReference>
<organism evidence="3 4">
    <name type="scientific">Halobacillus mangrovi</name>
    <dbReference type="NCBI Taxonomy" id="402384"/>
    <lineage>
        <taxon>Bacteria</taxon>
        <taxon>Bacillati</taxon>
        <taxon>Bacillota</taxon>
        <taxon>Bacilli</taxon>
        <taxon>Bacillales</taxon>
        <taxon>Bacillaceae</taxon>
        <taxon>Halobacillus</taxon>
    </lineage>
</organism>
<evidence type="ECO:0000259" key="2">
    <source>
        <dbReference type="Pfam" id="PF03358"/>
    </source>
</evidence>
<accession>A0A1W6A0X9</accession>
<evidence type="ECO:0000256" key="1">
    <source>
        <dbReference type="ARBA" id="ARBA00009428"/>
    </source>
</evidence>
<dbReference type="KEGG" id="hmn:HM131_19890"/>
<dbReference type="PANTHER" id="PTHR30543">
    <property type="entry name" value="CHROMATE REDUCTASE"/>
    <property type="match status" value="1"/>
</dbReference>
<dbReference type="EMBL" id="CP020772">
    <property type="protein sequence ID" value="ARI79285.1"/>
    <property type="molecule type" value="Genomic_DNA"/>
</dbReference>
<proteinExistence type="inferred from homology"/>
<dbReference type="GO" id="GO:0005829">
    <property type="term" value="C:cytosol"/>
    <property type="evidence" value="ECO:0007669"/>
    <property type="project" value="TreeGrafter"/>
</dbReference>
<sequence length="189" mass="20831">MKVAALVGSIRQDSYNMKITKFIRDRYKDHLDIKIVPIRDIAHYDQDIENEPPASVQNFKAQLSGVDAFLVVTPEFNHSIPGVLKNALDWLSRGNKEMDGKPTFLAGATMGALGTVRAQMHLRQILNAPGMGANVLPGNEILIGHVQHKVDDSGQLTDQGTIQFIDGVVDEFVQFAHSQSKTREIASNP</sequence>
<dbReference type="GO" id="GO:0016491">
    <property type="term" value="F:oxidoreductase activity"/>
    <property type="evidence" value="ECO:0007669"/>
    <property type="project" value="InterPro"/>
</dbReference>
<evidence type="ECO:0000313" key="3">
    <source>
        <dbReference type="EMBL" id="ARI79285.1"/>
    </source>
</evidence>
<comment type="similarity">
    <text evidence="1">Belongs to the azoreductase type 2 family.</text>
</comment>
<gene>
    <name evidence="3" type="ORF">HM131_19890</name>
</gene>
<reference evidence="3 4" key="1">
    <citation type="submission" date="2017-04" db="EMBL/GenBank/DDBJ databases">
        <title>The whole genome sequencing and assembly of Halobacillus mangrovi strain.</title>
        <authorList>
            <person name="Lee S.-J."/>
            <person name="Park M.-K."/>
            <person name="Kim J.-Y."/>
            <person name="Lee Y.-J."/>
            <person name="Yi H."/>
            <person name="Bahn Y.-S."/>
            <person name="Kim J.F."/>
            <person name="Lee D.-W."/>
        </authorList>
    </citation>
    <scope>NUCLEOTIDE SEQUENCE [LARGE SCALE GENOMIC DNA]</scope>
    <source>
        <strain evidence="3 4">KTB 131</strain>
    </source>
</reference>
<feature type="domain" description="NADPH-dependent FMN reductase-like" evidence="2">
    <location>
        <begin position="1"/>
        <end position="146"/>
    </location>
</feature>
<dbReference type="STRING" id="402384.HM131_19890"/>
<dbReference type="InterPro" id="IPR029039">
    <property type="entry name" value="Flavoprotein-like_sf"/>
</dbReference>